<feature type="transmembrane region" description="Helical" evidence="1">
    <location>
        <begin position="132"/>
        <end position="156"/>
    </location>
</feature>
<dbReference type="EMBL" id="AF316500">
    <property type="protein sequence ID" value="AAL49421.1"/>
    <property type="molecule type" value="Genomic_DNA"/>
</dbReference>
<dbReference type="InterPro" id="IPR009630">
    <property type="entry name" value="DUF1229"/>
</dbReference>
<keyword evidence="1" id="KW-0812">Transmembrane</keyword>
<proteinExistence type="predicted"/>
<reference evidence="2" key="1">
    <citation type="journal article" date="2001" name="FEMS Immunol. Med. Microbiol.">
        <title>Genetic differences among the LPS biosynthetic loci of serovars of Leptospira interrogans and Leptospira borgpetersenii.</title>
        <authorList>
            <person name="de la Pena-Moctezuma A."/>
            <person name="Bulach D.M."/>
            <person name="Adler B."/>
        </authorList>
    </citation>
    <scope>NUCLEOTIDE SEQUENCE</scope>
    <source>
        <strain evidence="2">L170</strain>
    </source>
</reference>
<evidence type="ECO:0000313" key="2">
    <source>
        <dbReference type="EMBL" id="AAL49421.1"/>
    </source>
</evidence>
<feature type="transmembrane region" description="Helical" evidence="1">
    <location>
        <begin position="208"/>
        <end position="224"/>
    </location>
</feature>
<feature type="transmembrane region" description="Helical" evidence="1">
    <location>
        <begin position="46"/>
        <end position="62"/>
    </location>
</feature>
<feature type="transmembrane region" description="Helical" evidence="1">
    <location>
        <begin position="340"/>
        <end position="357"/>
    </location>
</feature>
<feature type="transmembrane region" description="Helical" evidence="1">
    <location>
        <begin position="230"/>
        <end position="249"/>
    </location>
</feature>
<sequence length="395" mass="46496">MSTHFSIKKCISYNRLILFKFRIFSLPAICWICSTLIGFGTVNGRLSLFVIGLSFIISIFLLKNIKWNISSTFSFLLVISFLLAYFFFYKTPNMPQHLDGKLNPILYVFKAFPTLFSFFIIFALPSLKQKKLFFIGIALGMFVFAIINSIATLVYLEPPYYGKAYHFFYKMEYNSPGITILASMLPIVLFCFNGYLLKIDKKLKWQNIFFIFVFLISLFISFLFSARTFFFLIIANIIILVLIRLWKIYSIPNKGIYYKFIIGFLILFVSCSSIYFFLKETYIGQRIMNGIYSEKLNHHVDYWNTVKKDFFIYPKITIGSEYTFWYHNIFFDSHKTSGPITALILYIYSVFTFLISLRKSLKRDYRSFRYFHFYICFIPYLMTTIPGESSGVSNG</sequence>
<feature type="transmembrane region" description="Helical" evidence="1">
    <location>
        <begin position="21"/>
        <end position="40"/>
    </location>
</feature>
<feature type="transmembrane region" description="Helical" evidence="1">
    <location>
        <begin position="69"/>
        <end position="89"/>
    </location>
</feature>
<name>Q8VTY4_LEPIR</name>
<evidence type="ECO:0000256" key="1">
    <source>
        <dbReference type="SAM" id="Phobius"/>
    </source>
</evidence>
<dbReference type="Pfam" id="PF06797">
    <property type="entry name" value="DUF1229"/>
    <property type="match status" value="2"/>
</dbReference>
<feature type="transmembrane region" description="Helical" evidence="1">
    <location>
        <begin position="176"/>
        <end position="196"/>
    </location>
</feature>
<feature type="transmembrane region" description="Helical" evidence="1">
    <location>
        <begin position="256"/>
        <end position="278"/>
    </location>
</feature>
<keyword evidence="1" id="KW-0472">Membrane</keyword>
<feature type="transmembrane region" description="Helical" evidence="1">
    <location>
        <begin position="105"/>
        <end position="125"/>
    </location>
</feature>
<dbReference type="AlphaFoldDB" id="Q8VTY4"/>
<feature type="transmembrane region" description="Helical" evidence="1">
    <location>
        <begin position="369"/>
        <end position="387"/>
    </location>
</feature>
<organism evidence="2">
    <name type="scientific">Leptospira interrogans</name>
    <dbReference type="NCBI Taxonomy" id="173"/>
    <lineage>
        <taxon>Bacteria</taxon>
        <taxon>Pseudomonadati</taxon>
        <taxon>Spirochaetota</taxon>
        <taxon>Spirochaetia</taxon>
        <taxon>Leptospirales</taxon>
        <taxon>Leptospiraceae</taxon>
        <taxon>Leptospira</taxon>
    </lineage>
</organism>
<evidence type="ECO:0008006" key="3">
    <source>
        <dbReference type="Google" id="ProtNLM"/>
    </source>
</evidence>
<accession>Q8VTY4</accession>
<keyword evidence="1" id="KW-1133">Transmembrane helix</keyword>
<protein>
    <recommendedName>
        <fullName evidence="3">O-antigen polymerase</fullName>
    </recommendedName>
</protein>